<reference evidence="2 3" key="1">
    <citation type="submission" date="2019-09" db="EMBL/GenBank/DDBJ databases">
        <title>Nitrincola iocasae sp. nov., a bacterium isolated from the sediment collected at a cold seep field in South China Sea.</title>
        <authorList>
            <person name="Zhang H."/>
            <person name="Wang H."/>
            <person name="Li C."/>
        </authorList>
    </citation>
    <scope>NUCLEOTIDE SEQUENCE [LARGE SCALE GENOMIC DNA]</scope>
    <source>
        <strain evidence="2 3">KXZD1103</strain>
    </source>
</reference>
<dbReference type="AlphaFoldDB" id="A0A5J6LH00"/>
<dbReference type="Gene3D" id="3.30.750.24">
    <property type="entry name" value="STAS domain"/>
    <property type="match status" value="1"/>
</dbReference>
<dbReference type="InterPro" id="IPR002645">
    <property type="entry name" value="STAS_dom"/>
</dbReference>
<dbReference type="InterPro" id="IPR058548">
    <property type="entry name" value="MlaB-like_STAS"/>
</dbReference>
<name>A0A5J6LH00_9GAMM</name>
<protein>
    <submittedName>
        <fullName evidence="2">STAS domain-containing protein</fullName>
    </submittedName>
</protein>
<sequence>MSKAEVVSQVISVEGDLLFSTVVAKRTALLSQLKQMQGPCQLDFSAVGRVDSSALSLWFCCERLALEKGFELTAINTPEDLLSIARLVGVEENLH</sequence>
<feature type="domain" description="STAS" evidence="1">
    <location>
        <begin position="10"/>
        <end position="95"/>
    </location>
</feature>
<evidence type="ECO:0000259" key="1">
    <source>
        <dbReference type="PROSITE" id="PS50801"/>
    </source>
</evidence>
<dbReference type="RefSeq" id="WP_151056922.1">
    <property type="nucleotide sequence ID" value="NZ_CP044222.1"/>
</dbReference>
<accession>A0A5J6LH00</accession>
<dbReference type="EMBL" id="CP044222">
    <property type="protein sequence ID" value="QEW07471.1"/>
    <property type="molecule type" value="Genomic_DNA"/>
</dbReference>
<organism evidence="2 3">
    <name type="scientific">Nitrincola iocasae</name>
    <dbReference type="NCBI Taxonomy" id="2614693"/>
    <lineage>
        <taxon>Bacteria</taxon>
        <taxon>Pseudomonadati</taxon>
        <taxon>Pseudomonadota</taxon>
        <taxon>Gammaproteobacteria</taxon>
        <taxon>Oceanospirillales</taxon>
        <taxon>Oceanospirillaceae</taxon>
        <taxon>Nitrincola</taxon>
    </lineage>
</organism>
<dbReference type="Pfam" id="PF13466">
    <property type="entry name" value="STAS_2"/>
    <property type="match status" value="1"/>
</dbReference>
<dbReference type="Proteomes" id="UP000325606">
    <property type="component" value="Chromosome"/>
</dbReference>
<keyword evidence="3" id="KW-1185">Reference proteome</keyword>
<dbReference type="KEGG" id="nik:F5I99_13745"/>
<evidence type="ECO:0000313" key="3">
    <source>
        <dbReference type="Proteomes" id="UP000325606"/>
    </source>
</evidence>
<dbReference type="InterPro" id="IPR036513">
    <property type="entry name" value="STAS_dom_sf"/>
</dbReference>
<dbReference type="SUPFAM" id="SSF52091">
    <property type="entry name" value="SpoIIaa-like"/>
    <property type="match status" value="1"/>
</dbReference>
<evidence type="ECO:0000313" key="2">
    <source>
        <dbReference type="EMBL" id="QEW07471.1"/>
    </source>
</evidence>
<dbReference type="PROSITE" id="PS50801">
    <property type="entry name" value="STAS"/>
    <property type="match status" value="1"/>
</dbReference>
<proteinExistence type="predicted"/>
<gene>
    <name evidence="2" type="ORF">F5I99_13745</name>
</gene>